<name>A0A7J7MR80_9MAGN</name>
<feature type="compositionally biased region" description="Acidic residues" evidence="1">
    <location>
        <begin position="68"/>
        <end position="82"/>
    </location>
</feature>
<evidence type="ECO:0000313" key="3">
    <source>
        <dbReference type="Proteomes" id="UP000541444"/>
    </source>
</evidence>
<gene>
    <name evidence="2" type="ORF">GIB67_004324</name>
</gene>
<comment type="caution">
    <text evidence="2">The sequence shown here is derived from an EMBL/GenBank/DDBJ whole genome shotgun (WGS) entry which is preliminary data.</text>
</comment>
<reference evidence="2 3" key="1">
    <citation type="journal article" date="2020" name="IScience">
        <title>Genome Sequencing of the Endangered Kingdonia uniflora (Circaeasteraceae, Ranunculales) Reveals Potential Mechanisms of Evolutionary Specialization.</title>
        <authorList>
            <person name="Sun Y."/>
            <person name="Deng T."/>
            <person name="Zhang A."/>
            <person name="Moore M.J."/>
            <person name="Landis J.B."/>
            <person name="Lin N."/>
            <person name="Zhang H."/>
            <person name="Zhang X."/>
            <person name="Huang J."/>
            <person name="Zhang X."/>
            <person name="Sun H."/>
            <person name="Wang H."/>
        </authorList>
    </citation>
    <scope>NUCLEOTIDE SEQUENCE [LARGE SCALE GENOMIC DNA]</scope>
    <source>
        <strain evidence="2">TB1705</strain>
        <tissue evidence="2">Leaf</tissue>
    </source>
</reference>
<accession>A0A7J7MR80</accession>
<dbReference type="PANTHER" id="PTHR33095">
    <property type="entry name" value="OS07G0619500 PROTEIN"/>
    <property type="match status" value="1"/>
</dbReference>
<dbReference type="AlphaFoldDB" id="A0A7J7MR80"/>
<keyword evidence="3" id="KW-1185">Reference proteome</keyword>
<dbReference type="EMBL" id="JACGCM010001275">
    <property type="protein sequence ID" value="KAF6157386.1"/>
    <property type="molecule type" value="Genomic_DNA"/>
</dbReference>
<dbReference type="OrthoDB" id="1933664at2759"/>
<evidence type="ECO:0000256" key="1">
    <source>
        <dbReference type="SAM" id="MobiDB-lite"/>
    </source>
</evidence>
<proteinExistence type="predicted"/>
<dbReference type="InterPro" id="IPR012442">
    <property type="entry name" value="DUF1645_plant"/>
</dbReference>
<dbReference type="Pfam" id="PF07816">
    <property type="entry name" value="DUF1645"/>
    <property type="match status" value="1"/>
</dbReference>
<dbReference type="PANTHER" id="PTHR33095:SF127">
    <property type="entry name" value="OS05G0578100 PROTEIN"/>
    <property type="match status" value="1"/>
</dbReference>
<feature type="region of interest" description="Disordered" evidence="1">
    <location>
        <begin position="47"/>
        <end position="82"/>
    </location>
</feature>
<evidence type="ECO:0000313" key="2">
    <source>
        <dbReference type="EMBL" id="KAF6157386.1"/>
    </source>
</evidence>
<sequence>MQGNSILLISPSFNSHSSKTKFEETADKVVEEFSELNLDEFGLDSEVISSTHGSPVNHHHHHDHHDYTDEDEEEEEEDDDDFEFSCACDDHEVITLTADEIFSNGQIRPIYPIFNRDLEDDSFVSSNTSSPTRFPIDKFFNDERLSTTSSNSTAPAQTYCILKPRTDLLASPEIGKKSTSTGTSKRWRLRDLIHRSNSDSKETLVFLARSNTCSKSKKMREEAAKNKKQVPKVPKVPKEIKYSNEKTKTVEKSAHEKHYVKNREMKEGQRRRSYLPYKTQLFGFVASVNGLSKNLNPF</sequence>
<dbReference type="Proteomes" id="UP000541444">
    <property type="component" value="Unassembled WGS sequence"/>
</dbReference>
<organism evidence="2 3">
    <name type="scientific">Kingdonia uniflora</name>
    <dbReference type="NCBI Taxonomy" id="39325"/>
    <lineage>
        <taxon>Eukaryota</taxon>
        <taxon>Viridiplantae</taxon>
        <taxon>Streptophyta</taxon>
        <taxon>Embryophyta</taxon>
        <taxon>Tracheophyta</taxon>
        <taxon>Spermatophyta</taxon>
        <taxon>Magnoliopsida</taxon>
        <taxon>Ranunculales</taxon>
        <taxon>Circaeasteraceae</taxon>
        <taxon>Kingdonia</taxon>
    </lineage>
</organism>
<protein>
    <submittedName>
        <fullName evidence="2">Uncharacterized protein</fullName>
    </submittedName>
</protein>